<accession>A0AA42PZN9</accession>
<gene>
    <name evidence="1" type="ORF">N5D63_07950</name>
</gene>
<comment type="caution">
    <text evidence="1">The sequence shown here is derived from an EMBL/GenBank/DDBJ whole genome shotgun (WGS) entry which is preliminary data.</text>
</comment>
<reference evidence="1" key="1">
    <citation type="submission" date="2022-09" db="EMBL/GenBank/DDBJ databases">
        <title>Intensive care unit water sources are persistently colonized with multi-drug resistant bacteria and are the site of extensive horizontal gene transfer of antibiotic resistance genes.</title>
        <authorList>
            <person name="Diorio-Toth L."/>
        </authorList>
    </citation>
    <scope>NUCLEOTIDE SEQUENCE</scope>
    <source>
        <strain evidence="1">GD03832</strain>
    </source>
</reference>
<proteinExistence type="predicted"/>
<dbReference type="EMBL" id="JAOCEK010000004">
    <property type="protein sequence ID" value="MDH1334074.1"/>
    <property type="molecule type" value="Genomic_DNA"/>
</dbReference>
<dbReference type="RefSeq" id="WP_280007776.1">
    <property type="nucleotide sequence ID" value="NZ_JAOCEK010000004.1"/>
</dbReference>
<dbReference type="AlphaFoldDB" id="A0AA42PZN9"/>
<evidence type="ECO:0000313" key="1">
    <source>
        <dbReference type="EMBL" id="MDH1334074.1"/>
    </source>
</evidence>
<organism evidence="1 2">
    <name type="scientific">Comamonas thiooxydans</name>
    <dbReference type="NCBI Taxonomy" id="363952"/>
    <lineage>
        <taxon>Bacteria</taxon>
        <taxon>Pseudomonadati</taxon>
        <taxon>Pseudomonadota</taxon>
        <taxon>Betaproteobacteria</taxon>
        <taxon>Burkholderiales</taxon>
        <taxon>Comamonadaceae</taxon>
        <taxon>Comamonas</taxon>
    </lineage>
</organism>
<sequence length="75" mass="8565">MPTPPPPKTCHYRADIREICRAKLQAASRRPAERIRPKGEREVAAGMVLRMLMQRECHSVQDFPPSYIIDHPAAD</sequence>
<protein>
    <submittedName>
        <fullName evidence="1">Uncharacterized protein</fullName>
    </submittedName>
</protein>
<dbReference type="Proteomes" id="UP001161065">
    <property type="component" value="Unassembled WGS sequence"/>
</dbReference>
<evidence type="ECO:0000313" key="2">
    <source>
        <dbReference type="Proteomes" id="UP001161065"/>
    </source>
</evidence>
<name>A0AA42PZN9_9BURK</name>